<feature type="active site" description="Charge relay system" evidence="1">
    <location>
        <position position="272"/>
    </location>
</feature>
<organism evidence="4 5">
    <name type="scientific">Salana multivorans</name>
    <dbReference type="NCBI Taxonomy" id="120377"/>
    <lineage>
        <taxon>Bacteria</taxon>
        <taxon>Bacillati</taxon>
        <taxon>Actinomycetota</taxon>
        <taxon>Actinomycetes</taxon>
        <taxon>Micrococcales</taxon>
        <taxon>Beutenbergiaceae</taxon>
        <taxon>Salana</taxon>
    </lineage>
</organism>
<dbReference type="PANTHER" id="PTHR40111:SF1">
    <property type="entry name" value="CEPHALOSPORIN-C DEACETYLASE"/>
    <property type="match status" value="1"/>
</dbReference>
<keyword evidence="5" id="KW-1185">Reference proteome</keyword>
<proteinExistence type="predicted"/>
<dbReference type="SUPFAM" id="SSF53474">
    <property type="entry name" value="alpha/beta-Hydrolases"/>
    <property type="match status" value="1"/>
</dbReference>
<feature type="active site" description="Nucleophile" evidence="1">
    <location>
        <position position="186"/>
    </location>
</feature>
<evidence type="ECO:0000313" key="5">
    <source>
        <dbReference type="Proteomes" id="UP000275356"/>
    </source>
</evidence>
<dbReference type="InterPro" id="IPR039069">
    <property type="entry name" value="CE7"/>
</dbReference>
<dbReference type="RefSeq" id="WP_123738099.1">
    <property type="nucleotide sequence ID" value="NZ_RKHQ01000001.1"/>
</dbReference>
<protein>
    <submittedName>
        <fullName evidence="4">Cephalosporin-C deacetylase</fullName>
    </submittedName>
</protein>
<feature type="binding site" evidence="2">
    <location>
        <position position="91"/>
    </location>
    <ligand>
        <name>substrate</name>
    </ligand>
</feature>
<dbReference type="Proteomes" id="UP000275356">
    <property type="component" value="Unassembled WGS sequence"/>
</dbReference>
<dbReference type="Gene3D" id="3.40.50.1820">
    <property type="entry name" value="alpha/beta hydrolase"/>
    <property type="match status" value="1"/>
</dbReference>
<accession>A0A3N2D7T9</accession>
<evidence type="ECO:0000256" key="2">
    <source>
        <dbReference type="PIRSR" id="PIRSR639069-2"/>
    </source>
</evidence>
<dbReference type="EMBL" id="RKHQ01000001">
    <property type="protein sequence ID" value="ROR95840.1"/>
    <property type="molecule type" value="Genomic_DNA"/>
</dbReference>
<comment type="caution">
    <text evidence="4">The sequence shown here is derived from an EMBL/GenBank/DDBJ whole genome shotgun (WGS) entry which is preliminary data.</text>
</comment>
<name>A0A3N2D7T9_9MICO</name>
<dbReference type="InterPro" id="IPR029058">
    <property type="entry name" value="AB_hydrolase_fold"/>
</dbReference>
<dbReference type="Pfam" id="PF05448">
    <property type="entry name" value="AXE1"/>
    <property type="match status" value="1"/>
</dbReference>
<dbReference type="PANTHER" id="PTHR40111">
    <property type="entry name" value="CEPHALOSPORIN-C DEACETYLASE"/>
    <property type="match status" value="1"/>
</dbReference>
<dbReference type="GO" id="GO:0052689">
    <property type="term" value="F:carboxylic ester hydrolase activity"/>
    <property type="evidence" value="ECO:0007669"/>
    <property type="project" value="TreeGrafter"/>
</dbReference>
<evidence type="ECO:0000256" key="1">
    <source>
        <dbReference type="PIRSR" id="PIRSR639069-1"/>
    </source>
</evidence>
<reference evidence="4 5" key="1">
    <citation type="submission" date="2018-11" db="EMBL/GenBank/DDBJ databases">
        <title>Sequencing the genomes of 1000 actinobacteria strains.</title>
        <authorList>
            <person name="Klenk H.-P."/>
        </authorList>
    </citation>
    <scope>NUCLEOTIDE SEQUENCE [LARGE SCALE GENOMIC DNA]</scope>
    <source>
        <strain evidence="4 5">DSM 13521</strain>
    </source>
</reference>
<feature type="domain" description="Acetyl xylan esterase" evidence="3">
    <location>
        <begin position="1"/>
        <end position="319"/>
    </location>
</feature>
<dbReference type="GO" id="GO:0005976">
    <property type="term" value="P:polysaccharide metabolic process"/>
    <property type="evidence" value="ECO:0007669"/>
    <property type="project" value="TreeGrafter"/>
</dbReference>
<evidence type="ECO:0000259" key="3">
    <source>
        <dbReference type="Pfam" id="PF05448"/>
    </source>
</evidence>
<gene>
    <name evidence="4" type="ORF">EDD28_0402</name>
</gene>
<evidence type="ECO:0000313" key="4">
    <source>
        <dbReference type="EMBL" id="ROR95840.1"/>
    </source>
</evidence>
<dbReference type="OrthoDB" id="9770528at2"/>
<dbReference type="AlphaFoldDB" id="A0A3N2D7T9"/>
<sequence length="328" mass="35653">MAYFDLPLDQLTAYRPELRAPDDLARFWSDTLAQARQHDVDVVLDPVPTGLRTVQVYDVTFRGFAGDPVKGWFVRPANDEVVPTVVEFVGYGGGRGLPHERLAWASAGYGHLVMDSRGQGSGWGTGGGTGDPHGSGPHRPGFMTMGIEAPEHHYYRRLYTDGVRAVDAARAIPGVDPEAIAVTGVSQGGGTTLAVAGLADGLVAVMPDVPFMCQIDRAITITDAYPYREVVDYLHVHRQAEQRVLDTLAYLDAASIARSASAPALFSVSLMDQTCPPSTVYAAFNHYGHPEGSEIDVFKYNGHEGGEGYRWPRQLAFLERVLRARPRG</sequence>
<dbReference type="InterPro" id="IPR008391">
    <property type="entry name" value="AXE1_dom"/>
</dbReference>
<feature type="active site" description="Charge relay system" evidence="1">
    <location>
        <position position="303"/>
    </location>
</feature>